<reference evidence="2 3" key="1">
    <citation type="submission" date="2019-09" db="EMBL/GenBank/DDBJ databases">
        <title>FDA dAtabase for Regulatory Grade micrObial Sequences (FDA-ARGOS): Supporting development and validation of Infectious Disease Dx tests.</title>
        <authorList>
            <person name="Sciortino C."/>
            <person name="Tallon L."/>
            <person name="Sadzewicz L."/>
            <person name="Vavikolanu K."/>
            <person name="Mehta A."/>
            <person name="Aluvathingal J."/>
            <person name="Nadendla S."/>
            <person name="Nandy P."/>
            <person name="Geyer C."/>
            <person name="Yan Y."/>
            <person name="Sichtig H."/>
        </authorList>
    </citation>
    <scope>NUCLEOTIDE SEQUENCE [LARGE SCALE GENOMIC DNA]</scope>
    <source>
        <strain evidence="2 3">FDAARGOS_661</strain>
    </source>
</reference>
<dbReference type="PIRSF" id="PIRSF034852">
    <property type="entry name" value="UCP034852"/>
    <property type="match status" value="1"/>
</dbReference>
<name>A0A6N0I482_STAHO</name>
<dbReference type="EMBL" id="CP054550">
    <property type="protein sequence ID" value="QKQ29331.1"/>
    <property type="molecule type" value="Genomic_DNA"/>
</dbReference>
<evidence type="ECO:0000313" key="3">
    <source>
        <dbReference type="Proteomes" id="UP000509636"/>
    </source>
</evidence>
<dbReference type="SUPFAM" id="SSF89360">
    <property type="entry name" value="HesB-like domain"/>
    <property type="match status" value="1"/>
</dbReference>
<protein>
    <recommendedName>
        <fullName evidence="4">HesB/YadR/YfhF family protein</fullName>
    </recommendedName>
</protein>
<dbReference type="InterPro" id="IPR008326">
    <property type="entry name" value="PdhI-like"/>
</dbReference>
<dbReference type="AlphaFoldDB" id="A0A6N0I482"/>
<sequence>MKIRLTDEAVEWFKNELDLPEENKVLQFYVRYGGEFQLKQGFSPAFRVESSNDVEIGYHENYNDLIVVVSEDDLWYFEDHEILVEKVDHEDEIVYSTTN</sequence>
<dbReference type="RefSeq" id="WP_145441722.1">
    <property type="nucleotide sequence ID" value="NZ_JAHCPK010000001.1"/>
</dbReference>
<comment type="similarity">
    <text evidence="1">Belongs to the HesB/IscA family.</text>
</comment>
<accession>A0A6N0I482</accession>
<dbReference type="InterPro" id="IPR035903">
    <property type="entry name" value="HesB-like_dom_sf"/>
</dbReference>
<evidence type="ECO:0008006" key="4">
    <source>
        <dbReference type="Google" id="ProtNLM"/>
    </source>
</evidence>
<dbReference type="Proteomes" id="UP000509636">
    <property type="component" value="Chromosome"/>
</dbReference>
<organism evidence="2 3">
    <name type="scientific">Staphylococcus hominis</name>
    <dbReference type="NCBI Taxonomy" id="1290"/>
    <lineage>
        <taxon>Bacteria</taxon>
        <taxon>Bacillati</taxon>
        <taxon>Bacillota</taxon>
        <taxon>Bacilli</taxon>
        <taxon>Bacillales</taxon>
        <taxon>Staphylococcaceae</taxon>
        <taxon>Staphylococcus</taxon>
    </lineage>
</organism>
<evidence type="ECO:0000313" key="2">
    <source>
        <dbReference type="EMBL" id="QKQ29331.1"/>
    </source>
</evidence>
<evidence type="ECO:0000256" key="1">
    <source>
        <dbReference type="ARBA" id="ARBA00006718"/>
    </source>
</evidence>
<proteinExistence type="inferred from homology"/>
<gene>
    <name evidence="2" type="ORF">FOB69_09980</name>
</gene>